<evidence type="ECO:0000313" key="1">
    <source>
        <dbReference type="EMBL" id="GAH67774.1"/>
    </source>
</evidence>
<dbReference type="AlphaFoldDB" id="X1INS5"/>
<proteinExistence type="predicted"/>
<sequence length="171" mass="19716">MTDEFILNNLRIKHKVISVKHFHELQADIEKTEQDGNLSDNKVFRSYIGNFKFQVPESLPDAKYIVVLAIEHNLAKVNFHLNGQKHEIIFSSPYHNLGVSVEEMGELVEREIIKEAGFKVEHNRALHIKLLAVRSGLGRYGRNNICYVEGLGSFLSIYTFFTDYDFQVDNC</sequence>
<accession>X1INS5</accession>
<organism evidence="1">
    <name type="scientific">marine sediment metagenome</name>
    <dbReference type="NCBI Taxonomy" id="412755"/>
    <lineage>
        <taxon>unclassified sequences</taxon>
        <taxon>metagenomes</taxon>
        <taxon>ecological metagenomes</taxon>
    </lineage>
</organism>
<gene>
    <name evidence="1" type="ORF">S03H2_46940</name>
</gene>
<comment type="caution">
    <text evidence="1">The sequence shown here is derived from an EMBL/GenBank/DDBJ whole genome shotgun (WGS) entry which is preliminary data.</text>
</comment>
<protein>
    <submittedName>
        <fullName evidence="1">Uncharacterized protein</fullName>
    </submittedName>
</protein>
<name>X1INS5_9ZZZZ</name>
<dbReference type="EMBL" id="BARU01029511">
    <property type="protein sequence ID" value="GAH67774.1"/>
    <property type="molecule type" value="Genomic_DNA"/>
</dbReference>
<reference evidence="1" key="1">
    <citation type="journal article" date="2014" name="Front. Microbiol.">
        <title>High frequency of phylogenetically diverse reductive dehalogenase-homologous genes in deep subseafloor sedimentary metagenomes.</title>
        <authorList>
            <person name="Kawai M."/>
            <person name="Futagami T."/>
            <person name="Toyoda A."/>
            <person name="Takaki Y."/>
            <person name="Nishi S."/>
            <person name="Hori S."/>
            <person name="Arai W."/>
            <person name="Tsubouchi T."/>
            <person name="Morono Y."/>
            <person name="Uchiyama I."/>
            <person name="Ito T."/>
            <person name="Fujiyama A."/>
            <person name="Inagaki F."/>
            <person name="Takami H."/>
        </authorList>
    </citation>
    <scope>NUCLEOTIDE SEQUENCE</scope>
    <source>
        <strain evidence="1">Expedition CK06-06</strain>
    </source>
</reference>
<feature type="non-terminal residue" evidence="1">
    <location>
        <position position="171"/>
    </location>
</feature>